<organism evidence="1">
    <name type="scientific">marine sediment metagenome</name>
    <dbReference type="NCBI Taxonomy" id="412755"/>
    <lineage>
        <taxon>unclassified sequences</taxon>
        <taxon>metagenomes</taxon>
        <taxon>ecological metagenomes</taxon>
    </lineage>
</organism>
<feature type="non-terminal residue" evidence="1">
    <location>
        <position position="1"/>
    </location>
</feature>
<proteinExistence type="predicted"/>
<reference evidence="1" key="1">
    <citation type="journal article" date="2014" name="Front. Microbiol.">
        <title>High frequency of phylogenetically diverse reductive dehalogenase-homologous genes in deep subseafloor sedimentary metagenomes.</title>
        <authorList>
            <person name="Kawai M."/>
            <person name="Futagami T."/>
            <person name="Toyoda A."/>
            <person name="Takaki Y."/>
            <person name="Nishi S."/>
            <person name="Hori S."/>
            <person name="Arai W."/>
            <person name="Tsubouchi T."/>
            <person name="Morono Y."/>
            <person name="Uchiyama I."/>
            <person name="Ito T."/>
            <person name="Fujiyama A."/>
            <person name="Inagaki F."/>
            <person name="Takami H."/>
        </authorList>
    </citation>
    <scope>NUCLEOTIDE SEQUENCE</scope>
    <source>
        <strain evidence="1">Expedition CK06-06</strain>
    </source>
</reference>
<protein>
    <submittedName>
        <fullName evidence="1">Uncharacterized protein</fullName>
    </submittedName>
</protein>
<dbReference type="Pfam" id="PF23140">
    <property type="entry name" value="Gp80"/>
    <property type="match status" value="1"/>
</dbReference>
<name>X1HCZ1_9ZZZZ</name>
<dbReference type="EMBL" id="BARU01019354">
    <property type="protein sequence ID" value="GAH51714.1"/>
    <property type="molecule type" value="Genomic_DNA"/>
</dbReference>
<dbReference type="InterPro" id="IPR056908">
    <property type="entry name" value="Gp80-like"/>
</dbReference>
<gene>
    <name evidence="1" type="ORF">S03H2_31874</name>
</gene>
<evidence type="ECO:0000313" key="1">
    <source>
        <dbReference type="EMBL" id="GAH51714.1"/>
    </source>
</evidence>
<sequence>IRPCDYLANKLLDHVFKTASYSQPTNIYIALSDVTIVDGTTGTTISEPGANYARKGHNTYDAAAVGHSQNTGAITFVTADASWGTITDIALVDSLTLGNILCYNALDTAKAIGSGDTAQFDEGALDFTMD</sequence>
<accession>X1HCZ1</accession>
<dbReference type="AlphaFoldDB" id="X1HCZ1"/>
<comment type="caution">
    <text evidence="1">The sequence shown here is derived from an EMBL/GenBank/DDBJ whole genome shotgun (WGS) entry which is preliminary data.</text>
</comment>